<gene>
    <name evidence="1" type="ORF">EZS27_010889</name>
</gene>
<dbReference type="EMBL" id="SNRY01000399">
    <property type="protein sequence ID" value="KAA6341302.1"/>
    <property type="molecule type" value="Genomic_DNA"/>
</dbReference>
<dbReference type="AlphaFoldDB" id="A0A5J4S680"/>
<comment type="caution">
    <text evidence="1">The sequence shown here is derived from an EMBL/GenBank/DDBJ whole genome shotgun (WGS) entry which is preliminary data.</text>
</comment>
<reference evidence="1" key="1">
    <citation type="submission" date="2019-03" db="EMBL/GenBank/DDBJ databases">
        <title>Single cell metagenomics reveals metabolic interactions within the superorganism composed of flagellate Streblomastix strix and complex community of Bacteroidetes bacteria on its surface.</title>
        <authorList>
            <person name="Treitli S.C."/>
            <person name="Kolisko M."/>
            <person name="Husnik F."/>
            <person name="Keeling P."/>
            <person name="Hampl V."/>
        </authorList>
    </citation>
    <scope>NUCLEOTIDE SEQUENCE</scope>
    <source>
        <strain evidence="1">STM</strain>
    </source>
</reference>
<name>A0A5J4S680_9ZZZZ</name>
<protein>
    <submittedName>
        <fullName evidence="1">Uncharacterized protein</fullName>
    </submittedName>
</protein>
<organism evidence="1">
    <name type="scientific">termite gut metagenome</name>
    <dbReference type="NCBI Taxonomy" id="433724"/>
    <lineage>
        <taxon>unclassified sequences</taxon>
        <taxon>metagenomes</taxon>
        <taxon>organismal metagenomes</taxon>
    </lineage>
</organism>
<accession>A0A5J4S680</accession>
<sequence>MKTRYEYYNCDIIDEMQGKSYTYRDKKSYNKLIKYLNSASILQLEEFIQFVLCDRNERMELDDLCRMRLMDEEDEFDFDQLHKGKTKFYVNFLDNIKEDRELIYDYILSKYHGLHFVDDEMYTICNRQVIEEFSFLGIFDNRGIDFHYVDGYNNCSIDIFSLEDGGKLRVFDKIPLDTSTVILYILNATVLNNKELNNAIQALIIDGIINN</sequence>
<evidence type="ECO:0000313" key="1">
    <source>
        <dbReference type="EMBL" id="KAA6341302.1"/>
    </source>
</evidence>
<proteinExistence type="predicted"/>